<comment type="caution">
    <text evidence="2">The sequence shown here is derived from an EMBL/GenBank/DDBJ whole genome shotgun (WGS) entry which is preliminary data.</text>
</comment>
<dbReference type="Proteomes" id="UP000257109">
    <property type="component" value="Unassembled WGS sequence"/>
</dbReference>
<evidence type="ECO:0000256" key="1">
    <source>
        <dbReference type="SAM" id="MobiDB-lite"/>
    </source>
</evidence>
<proteinExistence type="predicted"/>
<feature type="non-terminal residue" evidence="2">
    <location>
        <position position="1"/>
    </location>
</feature>
<accession>A0A371HN97</accession>
<dbReference type="AlphaFoldDB" id="A0A371HN97"/>
<evidence type="ECO:0008006" key="4">
    <source>
        <dbReference type="Google" id="ProtNLM"/>
    </source>
</evidence>
<reference evidence="2" key="1">
    <citation type="submission" date="2018-05" db="EMBL/GenBank/DDBJ databases">
        <title>Draft genome of Mucuna pruriens seed.</title>
        <authorList>
            <person name="Nnadi N.E."/>
            <person name="Vos R."/>
            <person name="Hasami M.H."/>
            <person name="Devisetty U.K."/>
            <person name="Aguiy J.C."/>
        </authorList>
    </citation>
    <scope>NUCLEOTIDE SEQUENCE [LARGE SCALE GENOMIC DNA]</scope>
    <source>
        <strain evidence="2">JCA_2017</strain>
    </source>
</reference>
<evidence type="ECO:0000313" key="3">
    <source>
        <dbReference type="Proteomes" id="UP000257109"/>
    </source>
</evidence>
<protein>
    <recommendedName>
        <fullName evidence="4">Reverse transcriptase domain-containing protein</fullName>
    </recommendedName>
</protein>
<name>A0A371HN97_MUCPR</name>
<keyword evidence="3" id="KW-1185">Reference proteome</keyword>
<sequence>MRTPRGHDHQILRKEFKVGLKVLLFDSRLKLIVGKLHSRWDGPFVITNVFSYGAVEIRHEASNKIFQVNGHQLKHFHEGPTLLLSEVSYKCGGGLETYESGLFEKWFLPSSTWVLRTIRADVKKKRKGVQKEGKEKKTKEAATMWVKGWKFEAGHSRSFGPAETDSKPKSEPNSQPAPALNLRNWICFGH</sequence>
<evidence type="ECO:0000313" key="2">
    <source>
        <dbReference type="EMBL" id="RDY04283.1"/>
    </source>
</evidence>
<organism evidence="2 3">
    <name type="scientific">Mucuna pruriens</name>
    <name type="common">Velvet bean</name>
    <name type="synonym">Dolichos pruriens</name>
    <dbReference type="NCBI Taxonomy" id="157652"/>
    <lineage>
        <taxon>Eukaryota</taxon>
        <taxon>Viridiplantae</taxon>
        <taxon>Streptophyta</taxon>
        <taxon>Embryophyta</taxon>
        <taxon>Tracheophyta</taxon>
        <taxon>Spermatophyta</taxon>
        <taxon>Magnoliopsida</taxon>
        <taxon>eudicotyledons</taxon>
        <taxon>Gunneridae</taxon>
        <taxon>Pentapetalae</taxon>
        <taxon>rosids</taxon>
        <taxon>fabids</taxon>
        <taxon>Fabales</taxon>
        <taxon>Fabaceae</taxon>
        <taxon>Papilionoideae</taxon>
        <taxon>50 kb inversion clade</taxon>
        <taxon>NPAAA clade</taxon>
        <taxon>indigoferoid/millettioid clade</taxon>
        <taxon>Phaseoleae</taxon>
        <taxon>Mucuna</taxon>
    </lineage>
</organism>
<gene>
    <name evidence="2" type="ORF">CR513_12002</name>
</gene>
<feature type="region of interest" description="Disordered" evidence="1">
    <location>
        <begin position="154"/>
        <end position="178"/>
    </location>
</feature>
<dbReference type="EMBL" id="QJKJ01002106">
    <property type="protein sequence ID" value="RDY04283.1"/>
    <property type="molecule type" value="Genomic_DNA"/>
</dbReference>